<evidence type="ECO:0000256" key="1">
    <source>
        <dbReference type="SAM" id="MobiDB-lite"/>
    </source>
</evidence>
<accession>A8NM33</accession>
<proteinExistence type="predicted"/>
<evidence type="ECO:0000313" key="3">
    <source>
        <dbReference type="Proteomes" id="UP000001861"/>
    </source>
</evidence>
<gene>
    <name evidence="2" type="ORF">CC1G_08479</name>
</gene>
<reference evidence="2 3" key="1">
    <citation type="journal article" date="2010" name="Proc. Natl. Acad. Sci. U.S.A.">
        <title>Insights into evolution of multicellular fungi from the assembled chromosomes of the mushroom Coprinopsis cinerea (Coprinus cinereus).</title>
        <authorList>
            <person name="Stajich J.E."/>
            <person name="Wilke S.K."/>
            <person name="Ahren D."/>
            <person name="Au C.H."/>
            <person name="Birren B.W."/>
            <person name="Borodovsky M."/>
            <person name="Burns C."/>
            <person name="Canback B."/>
            <person name="Casselton L.A."/>
            <person name="Cheng C.K."/>
            <person name="Deng J."/>
            <person name="Dietrich F.S."/>
            <person name="Fargo D.C."/>
            <person name="Farman M.L."/>
            <person name="Gathman A.C."/>
            <person name="Goldberg J."/>
            <person name="Guigo R."/>
            <person name="Hoegger P.J."/>
            <person name="Hooker J.B."/>
            <person name="Huggins A."/>
            <person name="James T.Y."/>
            <person name="Kamada T."/>
            <person name="Kilaru S."/>
            <person name="Kodira C."/>
            <person name="Kues U."/>
            <person name="Kupfer D."/>
            <person name="Kwan H.S."/>
            <person name="Lomsadze A."/>
            <person name="Li W."/>
            <person name="Lilly W.W."/>
            <person name="Ma L.J."/>
            <person name="Mackey A.J."/>
            <person name="Manning G."/>
            <person name="Martin F."/>
            <person name="Muraguchi H."/>
            <person name="Natvig D.O."/>
            <person name="Palmerini H."/>
            <person name="Ramesh M.A."/>
            <person name="Rehmeyer C.J."/>
            <person name="Roe B.A."/>
            <person name="Shenoy N."/>
            <person name="Stanke M."/>
            <person name="Ter-Hovhannisyan V."/>
            <person name="Tunlid A."/>
            <person name="Velagapudi R."/>
            <person name="Vision T.J."/>
            <person name="Zeng Q."/>
            <person name="Zolan M.E."/>
            <person name="Pukkila P.J."/>
        </authorList>
    </citation>
    <scope>NUCLEOTIDE SEQUENCE [LARGE SCALE GENOMIC DNA]</scope>
    <source>
        <strain evidence="3">Okayama-7 / 130 / ATCC MYA-4618 / FGSC 9003</strain>
    </source>
</reference>
<dbReference type="Proteomes" id="UP000001861">
    <property type="component" value="Unassembled WGS sequence"/>
</dbReference>
<dbReference type="KEGG" id="cci:CC1G_08479"/>
<protein>
    <submittedName>
        <fullName evidence="2">Uncharacterized protein</fullName>
    </submittedName>
</protein>
<dbReference type="AlphaFoldDB" id="A8NM33"/>
<evidence type="ECO:0000313" key="2">
    <source>
        <dbReference type="EMBL" id="EAU87008.1"/>
    </source>
</evidence>
<sequence>MFNNRESDNQFQPDTQIRYGHAQATGGSDFADSEPPECVLEEPPEYIPQEMREFTPEELQTKTKRTVLEMLTVLLECTHLPPDWFRNQLYALVELVYYPEPPARPIPVDDRLPAYTEGLLLGLKSLLERDRTDFDWFRVALYMSTLTIFDSTPEMRSIIFDDCVDLTLHLWSPRPYEDSDTPDLFRDLLCTHSRSHPA</sequence>
<organism evidence="2 3">
    <name type="scientific">Coprinopsis cinerea (strain Okayama-7 / 130 / ATCC MYA-4618 / FGSC 9003)</name>
    <name type="common">Inky cap fungus</name>
    <name type="synonym">Hormographiella aspergillata</name>
    <dbReference type="NCBI Taxonomy" id="240176"/>
    <lineage>
        <taxon>Eukaryota</taxon>
        <taxon>Fungi</taxon>
        <taxon>Dikarya</taxon>
        <taxon>Basidiomycota</taxon>
        <taxon>Agaricomycotina</taxon>
        <taxon>Agaricomycetes</taxon>
        <taxon>Agaricomycetidae</taxon>
        <taxon>Agaricales</taxon>
        <taxon>Agaricineae</taxon>
        <taxon>Psathyrellaceae</taxon>
        <taxon>Coprinopsis</taxon>
    </lineage>
</organism>
<keyword evidence="3" id="KW-1185">Reference proteome</keyword>
<comment type="caution">
    <text evidence="2">The sequence shown here is derived from an EMBL/GenBank/DDBJ whole genome shotgun (WGS) entry which is preliminary data.</text>
</comment>
<dbReference type="VEuPathDB" id="FungiDB:CC1G_08479"/>
<dbReference type="GeneID" id="6011352"/>
<name>A8NM33_COPC7</name>
<dbReference type="RefSeq" id="XP_001834834.1">
    <property type="nucleotide sequence ID" value="XM_001834782.1"/>
</dbReference>
<feature type="region of interest" description="Disordered" evidence="1">
    <location>
        <begin position="1"/>
        <end position="36"/>
    </location>
</feature>
<dbReference type="EMBL" id="AACS02000012">
    <property type="protein sequence ID" value="EAU87008.1"/>
    <property type="molecule type" value="Genomic_DNA"/>
</dbReference>
<dbReference type="InParanoid" id="A8NM33"/>